<dbReference type="PROSITE" id="PS01124">
    <property type="entry name" value="HTH_ARAC_FAMILY_2"/>
    <property type="match status" value="1"/>
</dbReference>
<comment type="similarity">
    <text evidence="2">Belongs to the MGMT family.</text>
</comment>
<evidence type="ECO:0000256" key="1">
    <source>
        <dbReference type="ARBA" id="ARBA00001286"/>
    </source>
</evidence>
<dbReference type="Pfam" id="PF12833">
    <property type="entry name" value="HTH_18"/>
    <property type="match status" value="1"/>
</dbReference>
<name>A0A6N7LUM3_9GAMM</name>
<dbReference type="InterPro" id="IPR009057">
    <property type="entry name" value="Homeodomain-like_sf"/>
</dbReference>
<dbReference type="Proteomes" id="UP000469421">
    <property type="component" value="Unassembled WGS sequence"/>
</dbReference>
<dbReference type="InterPro" id="IPR036388">
    <property type="entry name" value="WH-like_DNA-bd_sf"/>
</dbReference>
<evidence type="ECO:0000256" key="7">
    <source>
        <dbReference type="ARBA" id="ARBA00023015"/>
    </source>
</evidence>
<dbReference type="InterPro" id="IPR036217">
    <property type="entry name" value="MethylDNA_cys_MeTrfase_DNAb"/>
</dbReference>
<evidence type="ECO:0000256" key="13">
    <source>
        <dbReference type="PIRSR" id="PIRSR000409-3"/>
    </source>
</evidence>
<evidence type="ECO:0000256" key="11">
    <source>
        <dbReference type="ARBA" id="ARBA00049348"/>
    </source>
</evidence>
<comment type="catalytic activity">
    <reaction evidence="11">
        <text>a 6-O-methyl-2'-deoxyguanosine in DNA + L-cysteinyl-[protein] = S-methyl-L-cysteinyl-[protein] + a 2'-deoxyguanosine in DNA</text>
        <dbReference type="Rhea" id="RHEA:24000"/>
        <dbReference type="Rhea" id="RHEA-COMP:10131"/>
        <dbReference type="Rhea" id="RHEA-COMP:10132"/>
        <dbReference type="Rhea" id="RHEA-COMP:11367"/>
        <dbReference type="Rhea" id="RHEA-COMP:11368"/>
        <dbReference type="ChEBI" id="CHEBI:29950"/>
        <dbReference type="ChEBI" id="CHEBI:82612"/>
        <dbReference type="ChEBI" id="CHEBI:85445"/>
        <dbReference type="ChEBI" id="CHEBI:85448"/>
        <dbReference type="EC" id="2.1.1.63"/>
    </reaction>
</comment>
<protein>
    <recommendedName>
        <fullName evidence="3">methylated-DNA--[protein]-cysteine S-methyltransferase</fullName>
        <ecNumber evidence="3">2.1.1.63</ecNumber>
    </recommendedName>
</protein>
<dbReference type="InterPro" id="IPR036631">
    <property type="entry name" value="MGMT_N_sf"/>
</dbReference>
<evidence type="ECO:0000256" key="5">
    <source>
        <dbReference type="ARBA" id="ARBA00022679"/>
    </source>
</evidence>
<dbReference type="InterPro" id="IPR001497">
    <property type="entry name" value="MethylDNA_cys_MeTrfase_AS"/>
</dbReference>
<keyword evidence="13" id="KW-0862">Zinc</keyword>
<dbReference type="InterPro" id="IPR035451">
    <property type="entry name" value="Ada-like_dom_sf"/>
</dbReference>
<dbReference type="GO" id="GO:0043565">
    <property type="term" value="F:sequence-specific DNA binding"/>
    <property type="evidence" value="ECO:0007669"/>
    <property type="project" value="InterPro"/>
</dbReference>
<dbReference type="InterPro" id="IPR016221">
    <property type="entry name" value="Bifunct_regulatory_prot_Ada"/>
</dbReference>
<dbReference type="SUPFAM" id="SSF46689">
    <property type="entry name" value="Homeodomain-like"/>
    <property type="match status" value="1"/>
</dbReference>
<dbReference type="PROSITE" id="PS00374">
    <property type="entry name" value="MGMT"/>
    <property type="match status" value="1"/>
</dbReference>
<evidence type="ECO:0000256" key="2">
    <source>
        <dbReference type="ARBA" id="ARBA00008711"/>
    </source>
</evidence>
<sequence>MNDQQLNDHRWQALCQRARHPSEPFFYGVTTTGVVCRAGCPSRLPKRENIRFFDSCAEALQAGYRPCKRCQPLQEKDPRSALATRVCRLIEQDPDNADLASLASALGYTEAHLQKRFQTLTGLSPLEYARALRQQNIYRELGRGKSTTEALLDAGYQSSSQFYSEFKLFSSLPPGSHRQSGAGEILTFTAAQTSLGALVVAASSKGLCWISLGDDAQKEVENLQKHFAKAEFCPPDRDFNEWVSQVIGFIDNPRHPLALPLDIRGTIFQRQVWEALRKVPAGQTLNYQGLAEAIGKPGAARAVAGACAANVLAVAIPCHRIVRSDGSLSGYRWGVERKATLLDRENST</sequence>
<evidence type="ECO:0000256" key="8">
    <source>
        <dbReference type="ARBA" id="ARBA00023159"/>
    </source>
</evidence>
<evidence type="ECO:0000259" key="14">
    <source>
        <dbReference type="PROSITE" id="PS01124"/>
    </source>
</evidence>
<feature type="active site" description="Nucleophile; methyl group acceptor from either O6-methylguanine or O4-methylthymine" evidence="12">
    <location>
        <position position="318"/>
    </location>
</feature>
<dbReference type="CDD" id="cd06445">
    <property type="entry name" value="ATase"/>
    <property type="match status" value="1"/>
</dbReference>
<dbReference type="InterPro" id="IPR018060">
    <property type="entry name" value="HTH_AraC"/>
</dbReference>
<dbReference type="Gene3D" id="1.10.10.60">
    <property type="entry name" value="Homeodomain-like"/>
    <property type="match status" value="1"/>
</dbReference>
<keyword evidence="9" id="KW-0804">Transcription</keyword>
<dbReference type="GO" id="GO:0006281">
    <property type="term" value="P:DNA repair"/>
    <property type="evidence" value="ECO:0007669"/>
    <property type="project" value="UniProtKB-KW"/>
</dbReference>
<dbReference type="SMART" id="SM00342">
    <property type="entry name" value="HTH_ARAC"/>
    <property type="match status" value="1"/>
</dbReference>
<keyword evidence="10" id="KW-0234">DNA repair</keyword>
<keyword evidence="13" id="KW-0479">Metal-binding</keyword>
<feature type="domain" description="HTH araC/xylS-type" evidence="14">
    <location>
        <begin position="84"/>
        <end position="180"/>
    </location>
</feature>
<comment type="catalytic activity">
    <reaction evidence="1">
        <text>a 4-O-methyl-thymidine in DNA + L-cysteinyl-[protein] = a thymidine in DNA + S-methyl-L-cysteinyl-[protein]</text>
        <dbReference type="Rhea" id="RHEA:53428"/>
        <dbReference type="Rhea" id="RHEA-COMP:10131"/>
        <dbReference type="Rhea" id="RHEA-COMP:10132"/>
        <dbReference type="Rhea" id="RHEA-COMP:13555"/>
        <dbReference type="Rhea" id="RHEA-COMP:13556"/>
        <dbReference type="ChEBI" id="CHEBI:29950"/>
        <dbReference type="ChEBI" id="CHEBI:82612"/>
        <dbReference type="ChEBI" id="CHEBI:137386"/>
        <dbReference type="ChEBI" id="CHEBI:137387"/>
        <dbReference type="EC" id="2.1.1.63"/>
    </reaction>
</comment>
<evidence type="ECO:0000256" key="10">
    <source>
        <dbReference type="ARBA" id="ARBA00023204"/>
    </source>
</evidence>
<keyword evidence="15" id="KW-0238">DNA-binding</keyword>
<dbReference type="SUPFAM" id="SSF46767">
    <property type="entry name" value="Methylated DNA-protein cysteine methyltransferase, C-terminal domain"/>
    <property type="match status" value="1"/>
</dbReference>
<dbReference type="Gene3D" id="3.40.10.10">
    <property type="entry name" value="DNA Methylphosphotriester Repair Domain"/>
    <property type="match status" value="1"/>
</dbReference>
<dbReference type="Pfam" id="PF02805">
    <property type="entry name" value="Ada_Zn_binding"/>
    <property type="match status" value="1"/>
</dbReference>
<dbReference type="AlphaFoldDB" id="A0A6N7LUM3"/>
<dbReference type="GO" id="GO:0008270">
    <property type="term" value="F:zinc ion binding"/>
    <property type="evidence" value="ECO:0007669"/>
    <property type="project" value="InterPro"/>
</dbReference>
<dbReference type="PANTHER" id="PTHR10815:SF14">
    <property type="entry name" value="BIFUNCTIONAL TRANSCRIPTIONAL ACTIVATOR_DNA REPAIR ENZYME ADA"/>
    <property type="match status" value="1"/>
</dbReference>
<evidence type="ECO:0000256" key="4">
    <source>
        <dbReference type="ARBA" id="ARBA00022603"/>
    </source>
</evidence>
<keyword evidence="16" id="KW-1185">Reference proteome</keyword>
<feature type="binding site" evidence="13">
    <location>
        <position position="70"/>
    </location>
    <ligand>
        <name>Zn(2+)</name>
        <dbReference type="ChEBI" id="CHEBI:29105"/>
    </ligand>
</feature>
<accession>A0A6N7LUM3</accession>
<dbReference type="GO" id="GO:0003908">
    <property type="term" value="F:methylated-DNA-[protein]-cysteine S-methyltransferase activity"/>
    <property type="evidence" value="ECO:0007669"/>
    <property type="project" value="UniProtKB-EC"/>
</dbReference>
<dbReference type="SUPFAM" id="SSF53155">
    <property type="entry name" value="Methylated DNA-protein cysteine methyltransferase domain"/>
    <property type="match status" value="1"/>
</dbReference>
<reference evidence="15 16" key="1">
    <citation type="submission" date="2019-10" db="EMBL/GenBank/DDBJ databases">
        <title>Alcanivorax sp.PA15-N-34 draft genome sequence.</title>
        <authorList>
            <person name="Liao X."/>
            <person name="Shao Z."/>
        </authorList>
    </citation>
    <scope>NUCLEOTIDE SEQUENCE [LARGE SCALE GENOMIC DNA]</scope>
    <source>
        <strain evidence="15 16">PA15-N-34</strain>
    </source>
</reference>
<evidence type="ECO:0000256" key="3">
    <source>
        <dbReference type="ARBA" id="ARBA00011918"/>
    </source>
</evidence>
<dbReference type="RefSeq" id="WP_153501357.1">
    <property type="nucleotide sequence ID" value="NZ_WIRE01000001.1"/>
</dbReference>
<dbReference type="Gene3D" id="3.30.160.70">
    <property type="entry name" value="Methylated DNA-protein cysteine methyltransferase domain"/>
    <property type="match status" value="1"/>
</dbReference>
<dbReference type="GO" id="GO:0032259">
    <property type="term" value="P:methylation"/>
    <property type="evidence" value="ECO:0007669"/>
    <property type="project" value="UniProtKB-KW"/>
</dbReference>
<dbReference type="InterPro" id="IPR014048">
    <property type="entry name" value="MethylDNA_cys_MeTrfase_DNA-bd"/>
</dbReference>
<comment type="cofactor">
    <cofactor evidence="13">
        <name>Zn(2+)</name>
        <dbReference type="ChEBI" id="CHEBI:29105"/>
    </cofactor>
    <text evidence="13">Binds 1 zinc ion per subunit.</text>
</comment>
<evidence type="ECO:0000313" key="15">
    <source>
        <dbReference type="EMBL" id="MQX54032.1"/>
    </source>
</evidence>
<dbReference type="Gene3D" id="1.10.10.10">
    <property type="entry name" value="Winged helix-like DNA-binding domain superfamily/Winged helix DNA-binding domain"/>
    <property type="match status" value="1"/>
</dbReference>
<evidence type="ECO:0000256" key="12">
    <source>
        <dbReference type="PIRSR" id="PIRSR000409-1"/>
    </source>
</evidence>
<dbReference type="PIRSF" id="PIRSF000409">
    <property type="entry name" value="Ada"/>
    <property type="match status" value="1"/>
</dbReference>
<dbReference type="EMBL" id="WIRE01000001">
    <property type="protein sequence ID" value="MQX54032.1"/>
    <property type="molecule type" value="Genomic_DNA"/>
</dbReference>
<dbReference type="GO" id="GO:0003700">
    <property type="term" value="F:DNA-binding transcription factor activity"/>
    <property type="evidence" value="ECO:0007669"/>
    <property type="project" value="InterPro"/>
</dbReference>
<dbReference type="PANTHER" id="PTHR10815">
    <property type="entry name" value="METHYLATED-DNA--PROTEIN-CYSTEINE METHYLTRANSFERASE"/>
    <property type="match status" value="1"/>
</dbReference>
<keyword evidence="6" id="KW-0227">DNA damage</keyword>
<keyword evidence="7" id="KW-0805">Transcription regulation</keyword>
<comment type="caution">
    <text evidence="15">The sequence shown here is derived from an EMBL/GenBank/DDBJ whole genome shotgun (WGS) entry which is preliminary data.</text>
</comment>
<gene>
    <name evidence="15" type="primary">ada</name>
    <name evidence="15" type="ORF">GFN93_12295</name>
</gene>
<dbReference type="NCBIfam" id="TIGR00589">
    <property type="entry name" value="ogt"/>
    <property type="match status" value="1"/>
</dbReference>
<feature type="binding site" evidence="13">
    <location>
        <position position="36"/>
    </location>
    <ligand>
        <name>Zn(2+)</name>
        <dbReference type="ChEBI" id="CHEBI:29105"/>
    </ligand>
</feature>
<dbReference type="FunFam" id="1.10.10.10:FF:000214">
    <property type="entry name" value="Methylated-DNA--protein-cysteine methyltransferase"/>
    <property type="match status" value="1"/>
</dbReference>
<dbReference type="SUPFAM" id="SSF57884">
    <property type="entry name" value="Ada DNA repair protein, N-terminal domain (N-Ada 10)"/>
    <property type="match status" value="1"/>
</dbReference>
<keyword evidence="5 15" id="KW-0808">Transferase</keyword>
<feature type="active site" description="Nucleophile; methyl group acceptor from methylphosphotriester" evidence="12">
    <location>
        <position position="36"/>
    </location>
</feature>
<feature type="binding site" evidence="13">
    <location>
        <position position="40"/>
    </location>
    <ligand>
        <name>Zn(2+)</name>
        <dbReference type="ChEBI" id="CHEBI:29105"/>
    </ligand>
</feature>
<organism evidence="15 16">
    <name type="scientific">Alcanivorax sediminis</name>
    <dbReference type="NCBI Taxonomy" id="2663008"/>
    <lineage>
        <taxon>Bacteria</taxon>
        <taxon>Pseudomonadati</taxon>
        <taxon>Pseudomonadota</taxon>
        <taxon>Gammaproteobacteria</taxon>
        <taxon>Oceanospirillales</taxon>
        <taxon>Alcanivoracaceae</taxon>
        <taxon>Alcanivorax</taxon>
    </lineage>
</organism>
<feature type="binding site" evidence="13">
    <location>
        <position position="67"/>
    </location>
    <ligand>
        <name>Zn(2+)</name>
        <dbReference type="ChEBI" id="CHEBI:29105"/>
    </ligand>
</feature>
<keyword evidence="4 15" id="KW-0489">Methyltransferase</keyword>
<dbReference type="InterPro" id="IPR004026">
    <property type="entry name" value="Ada_DNA_repair_Zn-bd"/>
</dbReference>
<keyword evidence="8" id="KW-0010">Activator</keyword>
<proteinExistence type="inferred from homology"/>
<evidence type="ECO:0000313" key="16">
    <source>
        <dbReference type="Proteomes" id="UP000469421"/>
    </source>
</evidence>
<evidence type="ECO:0000256" key="9">
    <source>
        <dbReference type="ARBA" id="ARBA00023163"/>
    </source>
</evidence>
<evidence type="ECO:0000256" key="6">
    <source>
        <dbReference type="ARBA" id="ARBA00022763"/>
    </source>
</evidence>
<dbReference type="EC" id="2.1.1.63" evidence="3"/>
<dbReference type="NCBIfam" id="NF011964">
    <property type="entry name" value="PRK15435.1"/>
    <property type="match status" value="1"/>
</dbReference>
<dbReference type="Pfam" id="PF01035">
    <property type="entry name" value="DNA_binding_1"/>
    <property type="match status" value="1"/>
</dbReference>